<dbReference type="InterPro" id="IPR023214">
    <property type="entry name" value="HAD_sf"/>
</dbReference>
<protein>
    <recommendedName>
        <fullName evidence="3">FCP1 homology domain-containing protein</fullName>
    </recommendedName>
</protein>
<dbReference type="SUPFAM" id="SSF56784">
    <property type="entry name" value="HAD-like"/>
    <property type="match status" value="1"/>
</dbReference>
<comment type="caution">
    <text evidence="1">The sequence shown here is derived from an EMBL/GenBank/DDBJ whole genome shotgun (WGS) entry which is preliminary data.</text>
</comment>
<dbReference type="EMBL" id="MGGI01000003">
    <property type="protein sequence ID" value="OGM27689.1"/>
    <property type="molecule type" value="Genomic_DNA"/>
</dbReference>
<gene>
    <name evidence="1" type="ORF">A2627_04590</name>
</gene>
<evidence type="ECO:0000313" key="2">
    <source>
        <dbReference type="Proteomes" id="UP000178851"/>
    </source>
</evidence>
<sequence>MDKKRIIRIGFDLDGVFIDKPPLIPGKVIEWLYRSHSNRQLSYRYPKTRLERLIRRISHYYKFRPPIKQNLDFIKKLSKDEGYELYVISGRYAFLEKRTQIWFKINGLDRTFREVNINLKNEQPHVFKEKMLKKLKPDIYFEDDELIAKYLARKLAKRGLKIYHIKFKSNLSFWFK</sequence>
<dbReference type="AlphaFoldDB" id="A0A1F7YLC4"/>
<proteinExistence type="predicted"/>
<name>A0A1F7YLC4_9BACT</name>
<accession>A0A1F7YLC4</accession>
<evidence type="ECO:0008006" key="3">
    <source>
        <dbReference type="Google" id="ProtNLM"/>
    </source>
</evidence>
<dbReference type="Gene3D" id="3.40.50.1000">
    <property type="entry name" value="HAD superfamily/HAD-like"/>
    <property type="match status" value="1"/>
</dbReference>
<dbReference type="InterPro" id="IPR036412">
    <property type="entry name" value="HAD-like_sf"/>
</dbReference>
<dbReference type="Proteomes" id="UP000178851">
    <property type="component" value="Unassembled WGS sequence"/>
</dbReference>
<evidence type="ECO:0000313" key="1">
    <source>
        <dbReference type="EMBL" id="OGM27689.1"/>
    </source>
</evidence>
<organism evidence="1 2">
    <name type="scientific">Candidatus Woesebacteria bacterium RIFCSPHIGHO2_01_FULL_39_28</name>
    <dbReference type="NCBI Taxonomy" id="1802496"/>
    <lineage>
        <taxon>Bacteria</taxon>
        <taxon>Candidatus Woeseibacteriota</taxon>
    </lineage>
</organism>
<reference evidence="1 2" key="1">
    <citation type="journal article" date="2016" name="Nat. Commun.">
        <title>Thousands of microbial genomes shed light on interconnected biogeochemical processes in an aquifer system.</title>
        <authorList>
            <person name="Anantharaman K."/>
            <person name="Brown C.T."/>
            <person name="Hug L.A."/>
            <person name="Sharon I."/>
            <person name="Castelle C.J."/>
            <person name="Probst A.J."/>
            <person name="Thomas B.C."/>
            <person name="Singh A."/>
            <person name="Wilkins M.J."/>
            <person name="Karaoz U."/>
            <person name="Brodie E.L."/>
            <person name="Williams K.H."/>
            <person name="Hubbard S.S."/>
            <person name="Banfield J.F."/>
        </authorList>
    </citation>
    <scope>NUCLEOTIDE SEQUENCE [LARGE SCALE GENOMIC DNA]</scope>
</reference>